<evidence type="ECO:0000313" key="8">
    <source>
        <dbReference type="EMBL" id="RSM91674.1"/>
    </source>
</evidence>
<organism evidence="8 9">
    <name type="scientific">Kibdelosporangium aridum</name>
    <dbReference type="NCBI Taxonomy" id="2030"/>
    <lineage>
        <taxon>Bacteria</taxon>
        <taxon>Bacillati</taxon>
        <taxon>Actinomycetota</taxon>
        <taxon>Actinomycetes</taxon>
        <taxon>Pseudonocardiales</taxon>
        <taxon>Pseudonocardiaceae</taxon>
        <taxon>Kibdelosporangium</taxon>
    </lineage>
</organism>
<feature type="transmembrane region" description="Helical" evidence="7">
    <location>
        <begin position="90"/>
        <end position="110"/>
    </location>
</feature>
<comment type="caution">
    <text evidence="8">The sequence shown here is derived from an EMBL/GenBank/DDBJ whole genome shotgun (WGS) entry which is preliminary data.</text>
</comment>
<feature type="transmembrane region" description="Helical" evidence="7">
    <location>
        <begin position="117"/>
        <end position="141"/>
    </location>
</feature>
<protein>
    <submittedName>
        <fullName evidence="8">DUF350 domain-containing protein</fullName>
    </submittedName>
</protein>
<comment type="similarity">
    <text evidence="2">Belongs to the UPF0719 family.</text>
</comment>
<feature type="transmembrane region" description="Helical" evidence="7">
    <location>
        <begin position="45"/>
        <end position="70"/>
    </location>
</feature>
<comment type="subcellular location">
    <subcellularLocation>
        <location evidence="1">Cell membrane</location>
        <topology evidence="1">Multi-pass membrane protein</topology>
    </subcellularLocation>
</comment>
<evidence type="ECO:0000256" key="2">
    <source>
        <dbReference type="ARBA" id="ARBA00005779"/>
    </source>
</evidence>
<sequence length="181" mass="18558">MARTSRRRPGWCSTAWAARPCCPWDWASGCASAPRTRRGIPVSELVSGLLATLAYGVIGTALMALGFLLVDLATPGKLRELIWVQGNRNASVLLASGLLGVGAIVTTAIITSDSDMAVGLVSTVVFGLAGLALMSVAFVLLDLATPGKLGEILASPEPHPAVWVSASVHIAVGAIIAASIT</sequence>
<evidence type="ECO:0000313" key="9">
    <source>
        <dbReference type="Proteomes" id="UP000287547"/>
    </source>
</evidence>
<evidence type="ECO:0000256" key="6">
    <source>
        <dbReference type="ARBA" id="ARBA00023136"/>
    </source>
</evidence>
<gene>
    <name evidence="8" type="ORF">DMH04_01465</name>
</gene>
<dbReference type="PANTHER" id="PTHR40043:SF1">
    <property type="entry name" value="UPF0719 INNER MEMBRANE PROTEIN YJFL"/>
    <property type="match status" value="1"/>
</dbReference>
<dbReference type="Proteomes" id="UP000287547">
    <property type="component" value="Unassembled WGS sequence"/>
</dbReference>
<dbReference type="AlphaFoldDB" id="A0A428ZUA7"/>
<keyword evidence="6 7" id="KW-0472">Membrane</keyword>
<dbReference type="OrthoDB" id="5191770at2"/>
<reference evidence="8 9" key="1">
    <citation type="submission" date="2018-05" db="EMBL/GenBank/DDBJ databases">
        <title>Evolution of GPA BGCs.</title>
        <authorList>
            <person name="Waglechner N."/>
            <person name="Wright G.D."/>
        </authorList>
    </citation>
    <scope>NUCLEOTIDE SEQUENCE [LARGE SCALE GENOMIC DNA]</scope>
    <source>
        <strain evidence="8 9">A82846</strain>
    </source>
</reference>
<evidence type="ECO:0000256" key="3">
    <source>
        <dbReference type="ARBA" id="ARBA00022475"/>
    </source>
</evidence>
<dbReference type="PANTHER" id="PTHR40043">
    <property type="entry name" value="UPF0719 INNER MEMBRANE PROTEIN YJFL"/>
    <property type="match status" value="1"/>
</dbReference>
<evidence type="ECO:0000256" key="5">
    <source>
        <dbReference type="ARBA" id="ARBA00022989"/>
    </source>
</evidence>
<keyword evidence="4 7" id="KW-0812">Transmembrane</keyword>
<keyword evidence="5 7" id="KW-1133">Transmembrane helix</keyword>
<proteinExistence type="inferred from homology"/>
<name>A0A428ZUA7_KIBAR</name>
<evidence type="ECO:0000256" key="7">
    <source>
        <dbReference type="SAM" id="Phobius"/>
    </source>
</evidence>
<accession>A0A428ZUA7</accession>
<dbReference type="Pfam" id="PF03994">
    <property type="entry name" value="DUF350"/>
    <property type="match status" value="1"/>
</dbReference>
<feature type="transmembrane region" description="Helical" evidence="7">
    <location>
        <begin position="161"/>
        <end position="180"/>
    </location>
</feature>
<dbReference type="InterPro" id="IPR007140">
    <property type="entry name" value="DUF350"/>
</dbReference>
<evidence type="ECO:0000256" key="4">
    <source>
        <dbReference type="ARBA" id="ARBA00022692"/>
    </source>
</evidence>
<dbReference type="EMBL" id="QHKI01000001">
    <property type="protein sequence ID" value="RSM91674.1"/>
    <property type="molecule type" value="Genomic_DNA"/>
</dbReference>
<dbReference type="GO" id="GO:0005886">
    <property type="term" value="C:plasma membrane"/>
    <property type="evidence" value="ECO:0007669"/>
    <property type="project" value="UniProtKB-SubCell"/>
</dbReference>
<keyword evidence="3" id="KW-1003">Cell membrane</keyword>
<evidence type="ECO:0000256" key="1">
    <source>
        <dbReference type="ARBA" id="ARBA00004651"/>
    </source>
</evidence>